<protein>
    <submittedName>
        <fullName evidence="1">Uncharacterized protein</fullName>
    </submittedName>
</protein>
<sequence>MEETVVIREIAEGCEIREISTMPWIILRRIGSRYAYLRTYASGLAPLQDHRASPITWVPHCNVRGALSHYPSDKENKPCTTPCKRPARVGRKLRWPVIVGQTPVMHKPGLWCIQPTYLHVHRSNDITALFWIEALCELISKRAEFRRVVNCIIDLEFYSRPLSTGFYRDFRCSNETFCYCSIGFRQ</sequence>
<gene>
    <name evidence="1" type="ORF">EV356DRAFT_254903</name>
</gene>
<evidence type="ECO:0000313" key="1">
    <source>
        <dbReference type="EMBL" id="KAF2232279.1"/>
    </source>
</evidence>
<dbReference type="EMBL" id="ML991817">
    <property type="protein sequence ID" value="KAF2232279.1"/>
    <property type="molecule type" value="Genomic_DNA"/>
</dbReference>
<name>A0A6A6H308_VIRVR</name>
<dbReference type="Proteomes" id="UP000800092">
    <property type="component" value="Unassembled WGS sequence"/>
</dbReference>
<dbReference type="AlphaFoldDB" id="A0A6A6H308"/>
<accession>A0A6A6H308</accession>
<reference evidence="1" key="1">
    <citation type="journal article" date="2020" name="Stud. Mycol.">
        <title>101 Dothideomycetes genomes: a test case for predicting lifestyles and emergence of pathogens.</title>
        <authorList>
            <person name="Haridas S."/>
            <person name="Albert R."/>
            <person name="Binder M."/>
            <person name="Bloem J."/>
            <person name="Labutti K."/>
            <person name="Salamov A."/>
            <person name="Andreopoulos B."/>
            <person name="Baker S."/>
            <person name="Barry K."/>
            <person name="Bills G."/>
            <person name="Bluhm B."/>
            <person name="Cannon C."/>
            <person name="Castanera R."/>
            <person name="Culley D."/>
            <person name="Daum C."/>
            <person name="Ezra D."/>
            <person name="Gonzalez J."/>
            <person name="Henrissat B."/>
            <person name="Kuo A."/>
            <person name="Liang C."/>
            <person name="Lipzen A."/>
            <person name="Lutzoni F."/>
            <person name="Magnuson J."/>
            <person name="Mondo S."/>
            <person name="Nolan M."/>
            <person name="Ohm R."/>
            <person name="Pangilinan J."/>
            <person name="Park H.-J."/>
            <person name="Ramirez L."/>
            <person name="Alfaro M."/>
            <person name="Sun H."/>
            <person name="Tritt A."/>
            <person name="Yoshinaga Y."/>
            <person name="Zwiers L.-H."/>
            <person name="Turgeon B."/>
            <person name="Goodwin S."/>
            <person name="Spatafora J."/>
            <person name="Crous P."/>
            <person name="Grigoriev I."/>
        </authorList>
    </citation>
    <scope>NUCLEOTIDE SEQUENCE</scope>
    <source>
        <strain evidence="1">Tuck. ex Michener</strain>
    </source>
</reference>
<evidence type="ECO:0000313" key="2">
    <source>
        <dbReference type="Proteomes" id="UP000800092"/>
    </source>
</evidence>
<proteinExistence type="predicted"/>
<keyword evidence="2" id="KW-1185">Reference proteome</keyword>
<organism evidence="1 2">
    <name type="scientific">Viridothelium virens</name>
    <name type="common">Speckled blister lichen</name>
    <name type="synonym">Trypethelium virens</name>
    <dbReference type="NCBI Taxonomy" id="1048519"/>
    <lineage>
        <taxon>Eukaryota</taxon>
        <taxon>Fungi</taxon>
        <taxon>Dikarya</taxon>
        <taxon>Ascomycota</taxon>
        <taxon>Pezizomycotina</taxon>
        <taxon>Dothideomycetes</taxon>
        <taxon>Dothideomycetes incertae sedis</taxon>
        <taxon>Trypetheliales</taxon>
        <taxon>Trypetheliaceae</taxon>
        <taxon>Viridothelium</taxon>
    </lineage>
</organism>